<evidence type="ECO:0000313" key="3">
    <source>
        <dbReference type="Proteomes" id="UP000252249"/>
    </source>
</evidence>
<keyword evidence="3" id="KW-1185">Reference proteome</keyword>
<name>A0A368P244_9FLAO</name>
<dbReference type="OrthoDB" id="707810at2"/>
<dbReference type="Pfam" id="PF18925">
    <property type="entry name" value="DUF5675"/>
    <property type="match status" value="1"/>
</dbReference>
<protein>
    <recommendedName>
        <fullName evidence="1">DUF5675 domain-containing protein</fullName>
    </recommendedName>
</protein>
<evidence type="ECO:0000313" key="2">
    <source>
        <dbReference type="EMBL" id="RCU56922.1"/>
    </source>
</evidence>
<dbReference type="AlphaFoldDB" id="A0A368P244"/>
<dbReference type="InterPro" id="IPR043732">
    <property type="entry name" value="DUF5675"/>
</dbReference>
<comment type="caution">
    <text evidence="2">The sequence shown here is derived from an EMBL/GenBank/DDBJ whole genome shotgun (WGS) entry which is preliminary data.</text>
</comment>
<dbReference type="RefSeq" id="WP_113966396.1">
    <property type="nucleotide sequence ID" value="NZ_QNRP01000004.1"/>
</dbReference>
<reference evidence="2 3" key="1">
    <citation type="submission" date="2018-07" db="EMBL/GenBank/DDBJ databases">
        <title>Oceanihabitans testaceum sp. nov., isolated from marine sediment.</title>
        <authorList>
            <person name="Li C.-M."/>
        </authorList>
    </citation>
    <scope>NUCLEOTIDE SEQUENCE [LARGE SCALE GENOMIC DNA]</scope>
    <source>
        <strain evidence="2 3">S9-10</strain>
    </source>
</reference>
<organism evidence="2 3">
    <name type="scientific">Oceanihabitans sediminis</name>
    <dbReference type="NCBI Taxonomy" id="1812012"/>
    <lineage>
        <taxon>Bacteria</taxon>
        <taxon>Pseudomonadati</taxon>
        <taxon>Bacteroidota</taxon>
        <taxon>Flavobacteriia</taxon>
        <taxon>Flavobacteriales</taxon>
        <taxon>Flavobacteriaceae</taxon>
        <taxon>Oceanihabitans</taxon>
    </lineage>
</organism>
<dbReference type="EMBL" id="QPIG01000004">
    <property type="protein sequence ID" value="RCU56922.1"/>
    <property type="molecule type" value="Genomic_DNA"/>
</dbReference>
<proteinExistence type="predicted"/>
<dbReference type="Proteomes" id="UP000252249">
    <property type="component" value="Unassembled WGS sequence"/>
</dbReference>
<feature type="domain" description="DUF5675" evidence="1">
    <location>
        <begin position="4"/>
        <end position="115"/>
    </location>
</feature>
<gene>
    <name evidence="2" type="ORF">DU428_11310</name>
</gene>
<sequence length="140" mass="16213">MELLLRRQYFKEGTNSALFINGYFICFMIELPWKDNKKEVSCIPEGEYVLKPRFSDRFREHLQVVSVPDRSLILIHPANHSKEELKGCLAPVSQLVGVGKGLSSRQAMQKLLSLCHQAFERKESVSLIIKSDNHEYYRTI</sequence>
<accession>A0A368P244</accession>
<evidence type="ECO:0000259" key="1">
    <source>
        <dbReference type="Pfam" id="PF18925"/>
    </source>
</evidence>